<dbReference type="AlphaFoldDB" id="A0A220MAQ2"/>
<evidence type="ECO:0000259" key="2">
    <source>
        <dbReference type="Pfam" id="PF13427"/>
    </source>
</evidence>
<dbReference type="InterPro" id="IPR043519">
    <property type="entry name" value="NT_sf"/>
</dbReference>
<evidence type="ECO:0000313" key="3">
    <source>
        <dbReference type="EMBL" id="ASJ52072.1"/>
    </source>
</evidence>
<dbReference type="GO" id="GO:0016740">
    <property type="term" value="F:transferase activity"/>
    <property type="evidence" value="ECO:0007669"/>
    <property type="project" value="UniProtKB-KW"/>
</dbReference>
<keyword evidence="1 3" id="KW-0808">Transferase</keyword>
<gene>
    <name evidence="3" type="ORF">BP422_00010</name>
</gene>
<dbReference type="EMBL" id="CP018145">
    <property type="protein sequence ID" value="ASJ52072.1"/>
    <property type="molecule type" value="Genomic_DNA"/>
</dbReference>
<dbReference type="Pfam" id="PF13427">
    <property type="entry name" value="AadA_C"/>
    <property type="match status" value="1"/>
</dbReference>
<proteinExistence type="predicted"/>
<name>A0A220MAQ2_9BACL</name>
<organism evidence="3 4">
    <name type="scientific">Brevibacillus formosus</name>
    <dbReference type="NCBI Taxonomy" id="54913"/>
    <lineage>
        <taxon>Bacteria</taxon>
        <taxon>Bacillati</taxon>
        <taxon>Bacillota</taxon>
        <taxon>Bacilli</taxon>
        <taxon>Bacillales</taxon>
        <taxon>Paenibacillaceae</taxon>
        <taxon>Brevibacillus</taxon>
    </lineage>
</organism>
<evidence type="ECO:0000256" key="1">
    <source>
        <dbReference type="ARBA" id="ARBA00022679"/>
    </source>
</evidence>
<accession>A0A220MAQ2</accession>
<evidence type="ECO:0000313" key="4">
    <source>
        <dbReference type="Proteomes" id="UP000197781"/>
    </source>
</evidence>
<dbReference type="SUPFAM" id="SSF81301">
    <property type="entry name" value="Nucleotidyltransferase"/>
    <property type="match status" value="1"/>
</dbReference>
<dbReference type="KEGG" id="bfm:BP422_00010"/>
<protein>
    <submittedName>
        <fullName evidence="3">Nucleotidyltransferase</fullName>
    </submittedName>
</protein>
<dbReference type="InterPro" id="IPR025184">
    <property type="entry name" value="AadA_C"/>
</dbReference>
<dbReference type="Proteomes" id="UP000197781">
    <property type="component" value="Chromosome"/>
</dbReference>
<feature type="domain" description="Adenylyltransferase AadA C-terminal" evidence="2">
    <location>
        <begin position="183"/>
        <end position="236"/>
    </location>
</feature>
<dbReference type="RefSeq" id="WP_088906015.1">
    <property type="nucleotide sequence ID" value="NZ_CP018145.1"/>
</dbReference>
<reference evidence="3 4" key="1">
    <citation type="submission" date="2016-11" db="EMBL/GenBank/DDBJ databases">
        <authorList>
            <person name="Jaros S."/>
            <person name="Januszkiewicz K."/>
            <person name="Wedrychowicz H."/>
        </authorList>
    </citation>
    <scope>NUCLEOTIDE SEQUENCE [LARGE SCALE GENOMIC DNA]</scope>
    <source>
        <strain evidence="3 4">NF2</strain>
    </source>
</reference>
<sequence>MDTRISESVRPLLHNYTQRLMAELPDVIYGVYLYGSIALSGFEEDNSDIDFVTLLHRGLTNTEIETLKNIHQALQNDNPLAKRMDGMYIKLDDIGKTNPFLEPYPYVDNGTFKSSGHYDVNHVTWWVLKQQGIAVMGKSIEALHIPTQWFDVGETMKYNVHNYWSPKGKNMVKFLLDGWVEFAVFTLCRIYYSLIHEDIIPKRKAVELTLQELPSEWHLLLKESLRIRYQPNEPSLFANRIKRAKETQRFIRYICGLWPSKTE</sequence>